<organism evidence="2 3">
    <name type="scientific">Oryza meyeriana var. granulata</name>
    <dbReference type="NCBI Taxonomy" id="110450"/>
    <lineage>
        <taxon>Eukaryota</taxon>
        <taxon>Viridiplantae</taxon>
        <taxon>Streptophyta</taxon>
        <taxon>Embryophyta</taxon>
        <taxon>Tracheophyta</taxon>
        <taxon>Spermatophyta</taxon>
        <taxon>Magnoliopsida</taxon>
        <taxon>Liliopsida</taxon>
        <taxon>Poales</taxon>
        <taxon>Poaceae</taxon>
        <taxon>BOP clade</taxon>
        <taxon>Oryzoideae</taxon>
        <taxon>Oryzeae</taxon>
        <taxon>Oryzinae</taxon>
        <taxon>Oryza</taxon>
        <taxon>Oryza meyeriana</taxon>
    </lineage>
</organism>
<feature type="compositionally biased region" description="Pro residues" evidence="1">
    <location>
        <begin position="72"/>
        <end position="83"/>
    </location>
</feature>
<feature type="region of interest" description="Disordered" evidence="1">
    <location>
        <begin position="1"/>
        <end position="107"/>
    </location>
</feature>
<feature type="compositionally biased region" description="Basic and acidic residues" evidence="1">
    <location>
        <begin position="1"/>
        <end position="12"/>
    </location>
</feature>
<evidence type="ECO:0000313" key="3">
    <source>
        <dbReference type="Proteomes" id="UP000479710"/>
    </source>
</evidence>
<dbReference type="Proteomes" id="UP000479710">
    <property type="component" value="Unassembled WGS sequence"/>
</dbReference>
<evidence type="ECO:0000256" key="1">
    <source>
        <dbReference type="SAM" id="MobiDB-lite"/>
    </source>
</evidence>
<evidence type="ECO:0000313" key="2">
    <source>
        <dbReference type="EMBL" id="KAF0909284.1"/>
    </source>
</evidence>
<dbReference type="EMBL" id="SPHZ02000007">
    <property type="protein sequence ID" value="KAF0909284.1"/>
    <property type="molecule type" value="Genomic_DNA"/>
</dbReference>
<protein>
    <submittedName>
        <fullName evidence="2">Uncharacterized protein</fullName>
    </submittedName>
</protein>
<feature type="compositionally biased region" description="Low complexity" evidence="1">
    <location>
        <begin position="84"/>
        <end position="98"/>
    </location>
</feature>
<comment type="caution">
    <text evidence="2">The sequence shown here is derived from an EMBL/GenBank/DDBJ whole genome shotgun (WGS) entry which is preliminary data.</text>
</comment>
<keyword evidence="3" id="KW-1185">Reference proteome</keyword>
<dbReference type="AlphaFoldDB" id="A0A6G1DAX1"/>
<name>A0A6G1DAX1_9ORYZ</name>
<reference evidence="2 3" key="1">
    <citation type="submission" date="2019-11" db="EMBL/GenBank/DDBJ databases">
        <title>Whole genome sequence of Oryza granulata.</title>
        <authorList>
            <person name="Li W."/>
        </authorList>
    </citation>
    <scope>NUCLEOTIDE SEQUENCE [LARGE SCALE GENOMIC DNA]</scope>
    <source>
        <strain evidence="3">cv. Menghai</strain>
        <tissue evidence="2">Leaf</tissue>
    </source>
</reference>
<proteinExistence type="predicted"/>
<accession>A0A6G1DAX1</accession>
<gene>
    <name evidence="2" type="ORF">E2562_033599</name>
</gene>
<dbReference type="OrthoDB" id="1641131at2759"/>
<sequence length="224" mass="23550">MDHHCADAAELHLHHRTVPPRDGLEVPVRQAAELEEVAQHRQLPRGPRREGTRNSHHPPGSASPIGSWTASSPPPAPASPPPSSAASSGSSSCPATSPRARVHPDSALCSDRGKDAGAELVRVFVSTVVAAYLDRTAVVCTSDQLLAGLTDPKQEAMVKDLLVSVCNGAVETFVRTTRQVAKEASSVARIKAVVVVSELQTSGPCCVMDRVSSTLTVPRAYLCG</sequence>